<name>A0A3B0XZ50_9ZZZZ</name>
<dbReference type="PANTHER" id="PTHR43585">
    <property type="entry name" value="FUMIPYRROLE BIOSYNTHESIS PROTEIN C"/>
    <property type="match status" value="1"/>
</dbReference>
<dbReference type="GO" id="GO:0046872">
    <property type="term" value="F:metal ion binding"/>
    <property type="evidence" value="ECO:0007669"/>
    <property type="project" value="InterPro"/>
</dbReference>
<organism evidence="5">
    <name type="scientific">hydrothermal vent metagenome</name>
    <dbReference type="NCBI Taxonomy" id="652676"/>
    <lineage>
        <taxon>unclassified sequences</taxon>
        <taxon>metagenomes</taxon>
        <taxon>ecological metagenomes</taxon>
    </lineage>
</organism>
<keyword evidence="3" id="KW-0067">ATP-binding</keyword>
<keyword evidence="1" id="KW-0436">Ligase</keyword>
<dbReference type="InterPro" id="IPR011761">
    <property type="entry name" value="ATP-grasp"/>
</dbReference>
<dbReference type="PROSITE" id="PS50975">
    <property type="entry name" value="ATP_GRASP"/>
    <property type="match status" value="1"/>
</dbReference>
<protein>
    <submittedName>
        <fullName evidence="5">Putative carbamoyl-phosphate-synthetase protein</fullName>
    </submittedName>
</protein>
<dbReference type="Gene3D" id="3.30.1490.20">
    <property type="entry name" value="ATP-grasp fold, A domain"/>
    <property type="match status" value="1"/>
</dbReference>
<feature type="domain" description="ATP-grasp" evidence="4">
    <location>
        <begin position="109"/>
        <end position="300"/>
    </location>
</feature>
<dbReference type="GO" id="GO:0005524">
    <property type="term" value="F:ATP binding"/>
    <property type="evidence" value="ECO:0007669"/>
    <property type="project" value="UniProtKB-KW"/>
</dbReference>
<dbReference type="Gene3D" id="3.30.470.20">
    <property type="entry name" value="ATP-grasp fold, B domain"/>
    <property type="match status" value="1"/>
</dbReference>
<dbReference type="InterPro" id="IPR052032">
    <property type="entry name" value="ATP-dep_AA_Ligase"/>
</dbReference>
<proteinExistence type="predicted"/>
<reference evidence="5" key="1">
    <citation type="submission" date="2018-06" db="EMBL/GenBank/DDBJ databases">
        <authorList>
            <person name="Zhirakovskaya E."/>
        </authorList>
    </citation>
    <scope>NUCLEOTIDE SEQUENCE</scope>
</reference>
<dbReference type="Pfam" id="PF01071">
    <property type="entry name" value="GARS_A"/>
    <property type="match status" value="1"/>
</dbReference>
<dbReference type="GO" id="GO:0016874">
    <property type="term" value="F:ligase activity"/>
    <property type="evidence" value="ECO:0007669"/>
    <property type="project" value="UniProtKB-KW"/>
</dbReference>
<keyword evidence="2" id="KW-0547">Nucleotide-binding</keyword>
<accession>A0A3B0XZ50</accession>
<dbReference type="InterPro" id="IPR013815">
    <property type="entry name" value="ATP_grasp_subdomain_1"/>
</dbReference>
<dbReference type="PANTHER" id="PTHR43585:SF2">
    <property type="entry name" value="ATP-GRASP ENZYME FSQD"/>
    <property type="match status" value="1"/>
</dbReference>
<evidence type="ECO:0000256" key="1">
    <source>
        <dbReference type="ARBA" id="ARBA00022598"/>
    </source>
</evidence>
<dbReference type="InterPro" id="IPR020561">
    <property type="entry name" value="PRibGlycinamid_synth_ATP-grasp"/>
</dbReference>
<evidence type="ECO:0000256" key="2">
    <source>
        <dbReference type="ARBA" id="ARBA00022741"/>
    </source>
</evidence>
<evidence type="ECO:0000313" key="5">
    <source>
        <dbReference type="EMBL" id="VAW67149.1"/>
    </source>
</evidence>
<evidence type="ECO:0000259" key="4">
    <source>
        <dbReference type="PROSITE" id="PS50975"/>
    </source>
</evidence>
<dbReference type="EMBL" id="UOFI01000093">
    <property type="protein sequence ID" value="VAW67149.1"/>
    <property type="molecule type" value="Genomic_DNA"/>
</dbReference>
<dbReference type="SUPFAM" id="SSF56059">
    <property type="entry name" value="Glutathione synthetase ATP-binding domain-like"/>
    <property type="match status" value="1"/>
</dbReference>
<dbReference type="Gene3D" id="3.40.50.20">
    <property type="match status" value="1"/>
</dbReference>
<sequence>MKKKLLIAGGGYADIPLIKAGKELGFYVITTGNRQHDLGHQYSDKYINEDFSAPEAMLQLSVKLKIDAICACCNDFSALSTSYVAEKLNLKGHDSYNVTQLLHHKDSYRQFALENNISSPHGVGYSSTESAIKGLTRFSYPIIIKPVDLTGGKGISKASCLSEAITAIKDAFLISREKKIVIEDFLTGSHHGFSTIIKNQKVVFSFMDNEHYFKNPYMVSGASSPSLAGKNIEKTLLADTNKLASLLNLVDGILHIQFIIHNNRPVIIEVCRRAPGDLYIKLVQHATGIDYPLWIVRASSGINTYNTPDNKVPAGFYIRHCIMADKNGEINDVIIDKSLEDKIFDQMIWWEKGDVIYDYLTYKAGIVFLKFDSQQEMNELSGRLPELINVRMKD</sequence>
<evidence type="ECO:0000256" key="3">
    <source>
        <dbReference type="ARBA" id="ARBA00022840"/>
    </source>
</evidence>
<dbReference type="SMART" id="SM01209">
    <property type="entry name" value="GARS_A"/>
    <property type="match status" value="1"/>
</dbReference>
<dbReference type="AlphaFoldDB" id="A0A3B0XZ50"/>
<gene>
    <name evidence="5" type="ORF">MNBD_GAMMA09-3016</name>
</gene>